<gene>
    <name evidence="1" type="ORF">FB472_1528</name>
</gene>
<evidence type="ECO:0000313" key="2">
    <source>
        <dbReference type="Proteomes" id="UP000316560"/>
    </source>
</evidence>
<sequence>MNDTPSSPDRRLAVVLSNPPTTCGLRTLQRVELARETLGYASVVAVNLFSISTYRTGGISAEGAVEAGWLDARPELLDVLSSADAVVLGYGCQEPSGPARLHFREQLAWLQEEIGNHNLPTWMLDGRPRHPSRWHRHTHASYPDLPFAEALVLALRPVKDRIRPLDGGSKNAVERESD</sequence>
<organism evidence="1 2">
    <name type="scientific">Rhodoglobus vestalii</name>
    <dbReference type="NCBI Taxonomy" id="193384"/>
    <lineage>
        <taxon>Bacteria</taxon>
        <taxon>Bacillati</taxon>
        <taxon>Actinomycetota</taxon>
        <taxon>Actinomycetes</taxon>
        <taxon>Micrococcales</taxon>
        <taxon>Microbacteriaceae</taxon>
        <taxon>Rhodoglobus</taxon>
    </lineage>
</organism>
<keyword evidence="2" id="KW-1185">Reference proteome</keyword>
<name>A0A8H2PUP8_9MICO</name>
<protein>
    <submittedName>
        <fullName evidence="1">Uncharacterized protein DUF1643</fullName>
    </submittedName>
</protein>
<proteinExistence type="predicted"/>
<dbReference type="RefSeq" id="WP_141990348.1">
    <property type="nucleotide sequence ID" value="NZ_VFRA01000001.1"/>
</dbReference>
<accession>A0A8H2PUP8</accession>
<evidence type="ECO:0000313" key="1">
    <source>
        <dbReference type="EMBL" id="TQO19927.1"/>
    </source>
</evidence>
<dbReference type="AlphaFoldDB" id="A0A8H2PUP8"/>
<dbReference type="EMBL" id="VFRA01000001">
    <property type="protein sequence ID" value="TQO19927.1"/>
    <property type="molecule type" value="Genomic_DNA"/>
</dbReference>
<comment type="caution">
    <text evidence="1">The sequence shown here is derived from an EMBL/GenBank/DDBJ whole genome shotgun (WGS) entry which is preliminary data.</text>
</comment>
<reference evidence="1 2" key="1">
    <citation type="submission" date="2019-06" db="EMBL/GenBank/DDBJ databases">
        <title>Sequencing the genomes of 1000 actinobacteria strains.</title>
        <authorList>
            <person name="Klenk H.-P."/>
        </authorList>
    </citation>
    <scope>NUCLEOTIDE SEQUENCE [LARGE SCALE GENOMIC DNA]</scope>
    <source>
        <strain evidence="1 2">DSM 21947</strain>
    </source>
</reference>
<dbReference type="Proteomes" id="UP000316560">
    <property type="component" value="Unassembled WGS sequence"/>
</dbReference>
<dbReference type="OrthoDB" id="4951443at2"/>